<comment type="pathway">
    <text evidence="1">Lipid metabolism; fatty acid beta-oxidation.</text>
</comment>
<evidence type="ECO:0000256" key="8">
    <source>
        <dbReference type="PIRSR" id="PIRSR000105-1"/>
    </source>
</evidence>
<dbReference type="OrthoDB" id="9771883at2"/>
<dbReference type="RefSeq" id="WP_017262245.1">
    <property type="nucleotide sequence ID" value="NZ_AUAW01000005.1"/>
</dbReference>
<dbReference type="InterPro" id="IPR036291">
    <property type="entry name" value="NAD(P)-bd_dom_sf"/>
</dbReference>
<dbReference type="Gene3D" id="1.10.1040.10">
    <property type="entry name" value="N-(1-d-carboxylethyl)-l-norvaline Dehydrogenase, domain 2"/>
    <property type="match status" value="1"/>
</dbReference>
<dbReference type="InterPro" id="IPR013328">
    <property type="entry name" value="6PGD_dom2"/>
</dbReference>
<dbReference type="NCBIfam" id="NF006143">
    <property type="entry name" value="PRK08293.1"/>
    <property type="match status" value="1"/>
</dbReference>
<reference evidence="11 12" key="1">
    <citation type="journal article" date="2015" name="Genome Announc.">
        <title>Expanding the biotechnology potential of lactobacilli through comparative genomics of 213 strains and associated genera.</title>
        <authorList>
            <person name="Sun Z."/>
            <person name="Harris H.M."/>
            <person name="McCann A."/>
            <person name="Guo C."/>
            <person name="Argimon S."/>
            <person name="Zhang W."/>
            <person name="Yang X."/>
            <person name="Jeffery I.B."/>
            <person name="Cooney J.C."/>
            <person name="Kagawa T.F."/>
            <person name="Liu W."/>
            <person name="Song Y."/>
            <person name="Salvetti E."/>
            <person name="Wrobel A."/>
            <person name="Rasinkangas P."/>
            <person name="Parkhill J."/>
            <person name="Rea M.C."/>
            <person name="O'Sullivan O."/>
            <person name="Ritari J."/>
            <person name="Douillard F.P."/>
            <person name="Paul Ross R."/>
            <person name="Yang R."/>
            <person name="Briner A.E."/>
            <person name="Felis G.E."/>
            <person name="de Vos W.M."/>
            <person name="Barrangou R."/>
            <person name="Klaenhammer T.R."/>
            <person name="Caufield P.W."/>
            <person name="Cui Y."/>
            <person name="Zhang H."/>
            <person name="O'Toole P.W."/>
        </authorList>
    </citation>
    <scope>NUCLEOTIDE SEQUENCE [LARGE SCALE GENOMIC DNA]</scope>
    <source>
        <strain evidence="11 12">DSM 15814</strain>
    </source>
</reference>
<evidence type="ECO:0000313" key="11">
    <source>
        <dbReference type="EMBL" id="KRL56610.1"/>
    </source>
</evidence>
<dbReference type="InterPro" id="IPR006176">
    <property type="entry name" value="3-OHacyl-CoA_DH_NAD-bd"/>
</dbReference>
<keyword evidence="12" id="KW-1185">Reference proteome</keyword>
<dbReference type="AlphaFoldDB" id="A0A0R1RRA0"/>
<evidence type="ECO:0000256" key="5">
    <source>
        <dbReference type="ARBA" id="ARBA00023027"/>
    </source>
</evidence>
<dbReference type="PATRIC" id="fig|1114972.6.peg.1732"/>
<feature type="domain" description="3-hydroxyacyl-CoA dehydrogenase C-terminal" evidence="9">
    <location>
        <begin position="220"/>
        <end position="318"/>
    </location>
</feature>
<evidence type="ECO:0000259" key="9">
    <source>
        <dbReference type="Pfam" id="PF00725"/>
    </source>
</evidence>
<dbReference type="EMBL" id="AZFF01000003">
    <property type="protein sequence ID" value="KRL56610.1"/>
    <property type="molecule type" value="Genomic_DNA"/>
</dbReference>
<dbReference type="GO" id="GO:0003857">
    <property type="term" value="F:(3S)-3-hydroxyacyl-CoA dehydrogenase (NAD+) activity"/>
    <property type="evidence" value="ECO:0007669"/>
    <property type="project" value="UniProtKB-EC"/>
</dbReference>
<dbReference type="PANTHER" id="PTHR43561:SF3">
    <property type="entry name" value="HYDROXYACYL-COENZYME A DEHYDROGENASE, MITOCHONDRIAL"/>
    <property type="match status" value="1"/>
</dbReference>
<evidence type="ECO:0000256" key="4">
    <source>
        <dbReference type="ARBA" id="ARBA00023002"/>
    </source>
</evidence>
<dbReference type="Proteomes" id="UP000051999">
    <property type="component" value="Unassembled WGS sequence"/>
</dbReference>
<keyword evidence="3" id="KW-0276">Fatty acid metabolism</keyword>
<dbReference type="GO" id="GO:0070403">
    <property type="term" value="F:NAD+ binding"/>
    <property type="evidence" value="ECO:0007669"/>
    <property type="project" value="InterPro"/>
</dbReference>
<evidence type="ECO:0000256" key="2">
    <source>
        <dbReference type="ARBA" id="ARBA00005086"/>
    </source>
</evidence>
<accession>A0A0R1RRA0</accession>
<dbReference type="Pfam" id="PF02737">
    <property type="entry name" value="3HCDH_N"/>
    <property type="match status" value="2"/>
</dbReference>
<dbReference type="STRING" id="1114972.FD35_GL001704"/>
<dbReference type="PIRSF" id="PIRSF000105">
    <property type="entry name" value="HCDH"/>
    <property type="match status" value="1"/>
</dbReference>
<dbReference type="InterPro" id="IPR022694">
    <property type="entry name" value="3-OHacyl-CoA_DH"/>
</dbReference>
<comment type="pathway">
    <text evidence="2">Lipid metabolism; butanoate metabolism.</text>
</comment>
<dbReference type="InterPro" id="IPR052242">
    <property type="entry name" value="Mito_3-hydroxyacyl-CoA_DH"/>
</dbReference>
<evidence type="ECO:0000313" key="12">
    <source>
        <dbReference type="Proteomes" id="UP000051999"/>
    </source>
</evidence>
<dbReference type="GO" id="GO:0006635">
    <property type="term" value="P:fatty acid beta-oxidation"/>
    <property type="evidence" value="ECO:0007669"/>
    <property type="project" value="TreeGrafter"/>
</dbReference>
<organism evidence="11 12">
    <name type="scientific">Furfurilactobacillus rossiae DSM 15814</name>
    <dbReference type="NCBI Taxonomy" id="1114972"/>
    <lineage>
        <taxon>Bacteria</taxon>
        <taxon>Bacillati</taxon>
        <taxon>Bacillota</taxon>
        <taxon>Bacilli</taxon>
        <taxon>Lactobacillales</taxon>
        <taxon>Lactobacillaceae</taxon>
        <taxon>Furfurilactobacillus</taxon>
    </lineage>
</organism>
<dbReference type="Pfam" id="PF00725">
    <property type="entry name" value="3HCDH"/>
    <property type="match status" value="1"/>
</dbReference>
<protein>
    <submittedName>
        <fullName evidence="11">3-hydroxybutyryl-CoA dehydrogenase</fullName>
    </submittedName>
</protein>
<evidence type="ECO:0000256" key="6">
    <source>
        <dbReference type="ARBA" id="ARBA00023098"/>
    </source>
</evidence>
<dbReference type="InterPro" id="IPR006108">
    <property type="entry name" value="3HC_DH_C"/>
</dbReference>
<proteinExistence type="predicted"/>
<feature type="site" description="Important for catalytic activity" evidence="8">
    <location>
        <position position="173"/>
    </location>
</feature>
<sequence length="331" mass="36110">MAIKHVTVAGSGVLGSQIAFQVAFKGFDVTIYDINGDVIDKAKTRIGGLAEIYASQIASSQSQFSNLVKGTNYNANLLPGLPDAIIGRIQDAEKVARETPARISYATDLKTAVQESDLVIEAIPEVLDLKTKFYQQLSQVAPSKTIFATNSSTLIPSQFAEATGRPKQFLALHFANEIWKNNTVEIMGHAGTDANIYQTIVQFAKDIGMIAIEVKKEQPGYILNSILVPFLHAAQLLYLKGVGDPQTIDRTWMIATGSPMGPFAILDMVGIQTVYNIIQNYVATTGDPDFKQLATMMKTEYLDKGKLGVSSGEGFYHYPNPAFEDENFLKG</sequence>
<dbReference type="eggNOG" id="COG1250">
    <property type="taxonomic scope" value="Bacteria"/>
</dbReference>
<dbReference type="Gene3D" id="3.40.50.720">
    <property type="entry name" value="NAD(P)-binding Rossmann-like Domain"/>
    <property type="match status" value="1"/>
</dbReference>
<name>A0A0R1RRA0_9LACO</name>
<keyword evidence="6" id="KW-0443">Lipid metabolism</keyword>
<evidence type="ECO:0000259" key="10">
    <source>
        <dbReference type="Pfam" id="PF02737"/>
    </source>
</evidence>
<keyword evidence="5" id="KW-0520">NAD</keyword>
<evidence type="ECO:0000256" key="7">
    <source>
        <dbReference type="ARBA" id="ARBA00049556"/>
    </source>
</evidence>
<keyword evidence="4" id="KW-0560">Oxidoreductase</keyword>
<feature type="domain" description="3-hydroxyacyl-CoA dehydrogenase NAD binding" evidence="10">
    <location>
        <begin position="5"/>
        <end position="75"/>
    </location>
</feature>
<comment type="caution">
    <text evidence="11">The sequence shown here is derived from an EMBL/GenBank/DDBJ whole genome shotgun (WGS) entry which is preliminary data.</text>
</comment>
<comment type="catalytic activity">
    <reaction evidence="7">
        <text>a (3S)-3-hydroxyacyl-CoA + NAD(+) = a 3-oxoacyl-CoA + NADH + H(+)</text>
        <dbReference type="Rhea" id="RHEA:22432"/>
        <dbReference type="ChEBI" id="CHEBI:15378"/>
        <dbReference type="ChEBI" id="CHEBI:57318"/>
        <dbReference type="ChEBI" id="CHEBI:57540"/>
        <dbReference type="ChEBI" id="CHEBI:57945"/>
        <dbReference type="ChEBI" id="CHEBI:90726"/>
        <dbReference type="EC" id="1.1.1.35"/>
    </reaction>
</comment>
<gene>
    <name evidence="11" type="ORF">FD35_GL001704</name>
</gene>
<feature type="domain" description="3-hydroxyacyl-CoA dehydrogenase NAD binding" evidence="10">
    <location>
        <begin position="93"/>
        <end position="215"/>
    </location>
</feature>
<dbReference type="SUPFAM" id="SSF48179">
    <property type="entry name" value="6-phosphogluconate dehydrogenase C-terminal domain-like"/>
    <property type="match status" value="1"/>
</dbReference>
<evidence type="ECO:0000256" key="3">
    <source>
        <dbReference type="ARBA" id="ARBA00022832"/>
    </source>
</evidence>
<evidence type="ECO:0000256" key="1">
    <source>
        <dbReference type="ARBA" id="ARBA00005005"/>
    </source>
</evidence>
<dbReference type="PANTHER" id="PTHR43561">
    <property type="match status" value="1"/>
</dbReference>
<dbReference type="InterPro" id="IPR008927">
    <property type="entry name" value="6-PGluconate_DH-like_C_sf"/>
</dbReference>
<dbReference type="SUPFAM" id="SSF51735">
    <property type="entry name" value="NAD(P)-binding Rossmann-fold domains"/>
    <property type="match status" value="1"/>
</dbReference>